<gene>
    <name evidence="10" type="ORF">SAMN05661010_02278</name>
</gene>
<evidence type="ECO:0000256" key="8">
    <source>
        <dbReference type="SAM" id="Phobius"/>
    </source>
</evidence>
<dbReference type="GO" id="GO:0055085">
    <property type="term" value="P:transmembrane transport"/>
    <property type="evidence" value="ECO:0007669"/>
    <property type="project" value="InterPro"/>
</dbReference>
<proteinExistence type="inferred from homology"/>
<dbReference type="PANTHER" id="PTHR42929:SF5">
    <property type="entry name" value="ABC TRANSPORTER PERMEASE PROTEIN"/>
    <property type="match status" value="1"/>
</dbReference>
<dbReference type="CDD" id="cd06261">
    <property type="entry name" value="TM_PBP2"/>
    <property type="match status" value="1"/>
</dbReference>
<feature type="transmembrane region" description="Helical" evidence="8">
    <location>
        <begin position="12"/>
        <end position="39"/>
    </location>
</feature>
<dbReference type="GO" id="GO:0005886">
    <property type="term" value="C:plasma membrane"/>
    <property type="evidence" value="ECO:0007669"/>
    <property type="project" value="UniProtKB-SubCell"/>
</dbReference>
<dbReference type="EMBL" id="FNGI01000006">
    <property type="protein sequence ID" value="SDL68700.1"/>
    <property type="molecule type" value="Genomic_DNA"/>
</dbReference>
<evidence type="ECO:0000256" key="2">
    <source>
        <dbReference type="ARBA" id="ARBA00007069"/>
    </source>
</evidence>
<comment type="similarity">
    <text evidence="2">Belongs to the binding-protein-dependent transport system permease family. CysTW subfamily.</text>
</comment>
<name>A0A1G9M341_9GAMM</name>
<dbReference type="InterPro" id="IPR035906">
    <property type="entry name" value="MetI-like_sf"/>
</dbReference>
<feature type="domain" description="ABC transmembrane type-1" evidence="9">
    <location>
        <begin position="69"/>
        <end position="275"/>
    </location>
</feature>
<keyword evidence="4" id="KW-1003">Cell membrane</keyword>
<dbReference type="STRING" id="119000.SAMN05661010_02278"/>
<keyword evidence="7 8" id="KW-0472">Membrane</keyword>
<dbReference type="RefSeq" id="WP_089728632.1">
    <property type="nucleotide sequence ID" value="NZ_FNGI01000006.1"/>
</dbReference>
<dbReference type="PANTHER" id="PTHR42929">
    <property type="entry name" value="INNER MEMBRANE ABC TRANSPORTER PERMEASE PROTEIN YDCU-RELATED-RELATED"/>
    <property type="match status" value="1"/>
</dbReference>
<evidence type="ECO:0000256" key="6">
    <source>
        <dbReference type="ARBA" id="ARBA00022989"/>
    </source>
</evidence>
<keyword evidence="6 8" id="KW-1133">Transmembrane helix</keyword>
<accession>A0A1G9M341</accession>
<evidence type="ECO:0000259" key="9">
    <source>
        <dbReference type="PROSITE" id="PS50928"/>
    </source>
</evidence>
<dbReference type="Gene3D" id="1.10.3720.10">
    <property type="entry name" value="MetI-like"/>
    <property type="match status" value="1"/>
</dbReference>
<dbReference type="OrthoDB" id="9807047at2"/>
<reference evidence="10 11" key="1">
    <citation type="submission" date="2016-10" db="EMBL/GenBank/DDBJ databases">
        <authorList>
            <person name="de Groot N.N."/>
        </authorList>
    </citation>
    <scope>NUCLEOTIDE SEQUENCE [LARGE SCALE GENOMIC DNA]</scope>
    <source>
        <strain evidence="10 11">DSM 14789</strain>
    </source>
</reference>
<dbReference type="InterPro" id="IPR000515">
    <property type="entry name" value="MetI-like"/>
</dbReference>
<evidence type="ECO:0000256" key="3">
    <source>
        <dbReference type="ARBA" id="ARBA00022448"/>
    </source>
</evidence>
<feature type="transmembrane region" description="Helical" evidence="8">
    <location>
        <begin position="206"/>
        <end position="226"/>
    </location>
</feature>
<dbReference type="SUPFAM" id="SSF161098">
    <property type="entry name" value="MetI-like"/>
    <property type="match status" value="1"/>
</dbReference>
<comment type="subcellular location">
    <subcellularLocation>
        <location evidence="1">Cell membrane</location>
        <topology evidence="1">Multi-pass membrane protein</topology>
    </subcellularLocation>
</comment>
<keyword evidence="5 8" id="KW-0812">Transmembrane</keyword>
<evidence type="ECO:0000313" key="11">
    <source>
        <dbReference type="Proteomes" id="UP000198654"/>
    </source>
</evidence>
<dbReference type="PROSITE" id="PS50928">
    <property type="entry name" value="ABC_TM1"/>
    <property type="match status" value="1"/>
</dbReference>
<feature type="transmembrane region" description="Helical" evidence="8">
    <location>
        <begin position="260"/>
        <end position="278"/>
    </location>
</feature>
<feature type="transmembrane region" description="Helical" evidence="8">
    <location>
        <begin position="103"/>
        <end position="119"/>
    </location>
</feature>
<feature type="transmembrane region" description="Helical" evidence="8">
    <location>
        <begin position="64"/>
        <end position="91"/>
    </location>
</feature>
<organism evidence="10 11">
    <name type="scientific">Modicisalibacter muralis</name>
    <dbReference type="NCBI Taxonomy" id="119000"/>
    <lineage>
        <taxon>Bacteria</taxon>
        <taxon>Pseudomonadati</taxon>
        <taxon>Pseudomonadota</taxon>
        <taxon>Gammaproteobacteria</taxon>
        <taxon>Oceanospirillales</taxon>
        <taxon>Halomonadaceae</taxon>
        <taxon>Modicisalibacter</taxon>
    </lineage>
</organism>
<evidence type="ECO:0000256" key="5">
    <source>
        <dbReference type="ARBA" id="ARBA00022692"/>
    </source>
</evidence>
<sequence length="290" mass="31735">MQATPQGGIKPWLLLSPALTALFFLLIIPTAFVAVYSLWLSSATGLATREWTLSNWTSMLADPFYWAILWQTLRIALEGTIGCALMGYPVAYFLARCRLRNKSFLVLLLLLPFWISYIIRTLSWINILGANGLINTLLEALGAIDAPLQMLYNEVAVVLGLIHYLLPFMILNIYVVLEGLDRNIEASAASLGAPPFRVFLEVTLPLSLPGLAAGGLLCFVLGAGTYVTPMILGGPQNAMFATLIYDTIIIQLNWPMGAAMSMLLLMLLGGIVMLYNRFLGLGQIYKSLAG</sequence>
<protein>
    <submittedName>
        <fullName evidence="10">Spermidine/putrescine transport system permease protein</fullName>
    </submittedName>
</protein>
<feature type="transmembrane region" description="Helical" evidence="8">
    <location>
        <begin position="156"/>
        <end position="177"/>
    </location>
</feature>
<dbReference type="Proteomes" id="UP000198654">
    <property type="component" value="Unassembled WGS sequence"/>
</dbReference>
<evidence type="ECO:0000313" key="10">
    <source>
        <dbReference type="EMBL" id="SDL68700.1"/>
    </source>
</evidence>
<evidence type="ECO:0000256" key="7">
    <source>
        <dbReference type="ARBA" id="ARBA00023136"/>
    </source>
</evidence>
<keyword evidence="3" id="KW-0813">Transport</keyword>
<dbReference type="AlphaFoldDB" id="A0A1G9M341"/>
<keyword evidence="11" id="KW-1185">Reference proteome</keyword>
<evidence type="ECO:0000256" key="4">
    <source>
        <dbReference type="ARBA" id="ARBA00022475"/>
    </source>
</evidence>
<evidence type="ECO:0000256" key="1">
    <source>
        <dbReference type="ARBA" id="ARBA00004651"/>
    </source>
</evidence>